<dbReference type="InterPro" id="IPR004843">
    <property type="entry name" value="Calcineurin-like_PHP"/>
</dbReference>
<keyword evidence="3" id="KW-1185">Reference proteome</keyword>
<evidence type="ECO:0000259" key="1">
    <source>
        <dbReference type="Pfam" id="PF00149"/>
    </source>
</evidence>
<protein>
    <submittedName>
        <fullName evidence="2">Serine/threonine protein phosphatase</fullName>
    </submittedName>
</protein>
<dbReference type="AlphaFoldDB" id="A0A963YTW2"/>
<dbReference type="InterPro" id="IPR050126">
    <property type="entry name" value="Ap4A_hydrolase"/>
</dbReference>
<proteinExistence type="predicted"/>
<organism evidence="2 3">
    <name type="scientific">Acidisoma silvae</name>
    <dbReference type="NCBI Taxonomy" id="2802396"/>
    <lineage>
        <taxon>Bacteria</taxon>
        <taxon>Pseudomonadati</taxon>
        <taxon>Pseudomonadota</taxon>
        <taxon>Alphaproteobacteria</taxon>
        <taxon>Acetobacterales</taxon>
        <taxon>Acidocellaceae</taxon>
        <taxon>Acidisoma</taxon>
    </lineage>
</organism>
<dbReference type="GO" id="GO:0008803">
    <property type="term" value="F:bis(5'-nucleosyl)-tetraphosphatase (symmetrical) activity"/>
    <property type="evidence" value="ECO:0007669"/>
    <property type="project" value="TreeGrafter"/>
</dbReference>
<evidence type="ECO:0000313" key="3">
    <source>
        <dbReference type="Proteomes" id="UP000708298"/>
    </source>
</evidence>
<reference evidence="2" key="1">
    <citation type="journal article" date="2021" name="Microorganisms">
        <title>Acidisoma silvae sp. nov. and Acidisomacellulosilytica sp. nov., Two Acidophilic Bacteria Isolated from Decaying Wood, Hydrolyzing Cellulose and Producing Poly-3-hydroxybutyrate.</title>
        <authorList>
            <person name="Mieszkin S."/>
            <person name="Pouder E."/>
            <person name="Uroz S."/>
            <person name="Simon-Colin C."/>
            <person name="Alain K."/>
        </authorList>
    </citation>
    <scope>NUCLEOTIDE SEQUENCE</scope>
    <source>
        <strain evidence="2">HW T2.11</strain>
    </source>
</reference>
<name>A0A963YTW2_9PROT</name>
<dbReference type="EMBL" id="JAESVB010000007">
    <property type="protein sequence ID" value="MCB8876594.1"/>
    <property type="molecule type" value="Genomic_DNA"/>
</dbReference>
<reference evidence="2" key="2">
    <citation type="submission" date="2021-01" db="EMBL/GenBank/DDBJ databases">
        <authorList>
            <person name="Mieszkin S."/>
            <person name="Pouder E."/>
            <person name="Alain K."/>
        </authorList>
    </citation>
    <scope>NUCLEOTIDE SEQUENCE</scope>
    <source>
        <strain evidence="2">HW T2.11</strain>
    </source>
</reference>
<feature type="domain" description="Calcineurin-like phosphoesterase" evidence="1">
    <location>
        <begin position="4"/>
        <end position="178"/>
    </location>
</feature>
<comment type="caution">
    <text evidence="2">The sequence shown here is derived from an EMBL/GenBank/DDBJ whole genome shotgun (WGS) entry which is preliminary data.</text>
</comment>
<sequence>MTYAVADIHGRLDLLLRLLDLITADAVARQARARIIFTGDYVDRGFDSCGVLERLIAGPDRAEDEFLCLLGNHDQLFVRSVTTGQDVPDWAWFLFTYTLESYGRVGGRQAVRETIARHVDFISGLPLTHDDGTYFFVHAGIRPGVPLADQAEEDLLWIREEFLDFAGPLPRRIVHGHTIIGDRPIFASNRISNDTGAYRSGFLTAIVLDAGEESVLQAAGEPDAGAIERERILHETMLSGIPSADLDRRPWRARTGVGGNAEPAHLP</sequence>
<dbReference type="GO" id="GO:0110154">
    <property type="term" value="P:RNA decapping"/>
    <property type="evidence" value="ECO:0007669"/>
    <property type="project" value="TreeGrafter"/>
</dbReference>
<dbReference type="GO" id="GO:0016791">
    <property type="term" value="F:phosphatase activity"/>
    <property type="evidence" value="ECO:0007669"/>
    <property type="project" value="TreeGrafter"/>
</dbReference>
<dbReference type="PANTHER" id="PTHR42850">
    <property type="entry name" value="METALLOPHOSPHOESTERASE"/>
    <property type="match status" value="1"/>
</dbReference>
<accession>A0A963YTW2</accession>
<dbReference type="Proteomes" id="UP000708298">
    <property type="component" value="Unassembled WGS sequence"/>
</dbReference>
<dbReference type="Gene3D" id="3.60.21.10">
    <property type="match status" value="1"/>
</dbReference>
<evidence type="ECO:0000313" key="2">
    <source>
        <dbReference type="EMBL" id="MCB8876594.1"/>
    </source>
</evidence>
<dbReference type="PANTHER" id="PTHR42850:SF4">
    <property type="entry name" value="ZINC-DEPENDENT ENDOPOLYPHOSPHATASE"/>
    <property type="match status" value="1"/>
</dbReference>
<dbReference type="RefSeq" id="WP_227322255.1">
    <property type="nucleotide sequence ID" value="NZ_JAESVB010000007.1"/>
</dbReference>
<gene>
    <name evidence="2" type="ORF">ASILVAE211_15485</name>
</gene>
<dbReference type="Pfam" id="PF00149">
    <property type="entry name" value="Metallophos"/>
    <property type="match status" value="1"/>
</dbReference>
<dbReference type="GO" id="GO:0005737">
    <property type="term" value="C:cytoplasm"/>
    <property type="evidence" value="ECO:0007669"/>
    <property type="project" value="TreeGrafter"/>
</dbReference>
<dbReference type="InterPro" id="IPR029052">
    <property type="entry name" value="Metallo-depent_PP-like"/>
</dbReference>
<dbReference type="SUPFAM" id="SSF56300">
    <property type="entry name" value="Metallo-dependent phosphatases"/>
    <property type="match status" value="1"/>
</dbReference>